<dbReference type="Gene3D" id="3.50.50.60">
    <property type="entry name" value="FAD/NAD(P)-binding domain"/>
    <property type="match status" value="1"/>
</dbReference>
<dbReference type="InterPro" id="IPR002937">
    <property type="entry name" value="Amino_oxidase"/>
</dbReference>
<comment type="caution">
    <text evidence="3">The sequence shown here is derived from an EMBL/GenBank/DDBJ whole genome shotgun (WGS) entry which is preliminary data.</text>
</comment>
<dbReference type="SUPFAM" id="SSF51905">
    <property type="entry name" value="FAD/NAD(P)-binding domain"/>
    <property type="match status" value="1"/>
</dbReference>
<dbReference type="GO" id="GO:0016491">
    <property type="term" value="F:oxidoreductase activity"/>
    <property type="evidence" value="ECO:0007669"/>
    <property type="project" value="InterPro"/>
</dbReference>
<dbReference type="PANTHER" id="PTHR43734">
    <property type="entry name" value="PHYTOENE DESATURASE"/>
    <property type="match status" value="1"/>
</dbReference>
<name>A0A1J5N4B4_9BACT</name>
<accession>A0A1J5N4B4</accession>
<comment type="similarity">
    <text evidence="1">Belongs to the carotenoid/retinoid oxidoreductase family.</text>
</comment>
<dbReference type="PRINTS" id="PR00419">
    <property type="entry name" value="ADXRDTASE"/>
</dbReference>
<dbReference type="Pfam" id="PF01593">
    <property type="entry name" value="Amino_oxidase"/>
    <property type="match status" value="1"/>
</dbReference>
<sequence length="485" mass="54603">MPGPLTEALPAGTKLDKVERTGKNCHRNQGRTVRTKYLIIGAGPTGLGAAHRLRELGEADFLVLERNDYAGGLAASFKDGKGFTWDIGGHVVFSHYAYFDALMDSLLGDERLEHQRESWVRSNQAWVPYPFQNNIRYLPKDARWECVEGLLPGNRPDAPPENFAQWIDAVFGPGIARHFMDPYNFKVWATPPELMQYGWIGERVSVVDLKKVLRNIILERDDVAWGPNNTFKFPLHGGTGEIFRRLADRLAGRIEYNQAVNRIDAKTRTVATEQGLTVQYDALLNTAPLDILAREWLADAPDAMIDAAGKLTHNSVYVAGVGLDREPDAARDPRCWMYFPESDSPFYRVTNFHNYSPNNAARPGEQLALMCETSFSRHKPENVHELMDRTVDGLVNSALLRGDRVDDILTRWEMAVDYGYPVPCLARDNALSILQPGLEAMGIQSRGRFGGWKYEVSNMDHSVMQGVEWAERMVTGTPEKTYTLD</sequence>
<dbReference type="AlphaFoldDB" id="A0A1J5N4B4"/>
<evidence type="ECO:0000256" key="1">
    <source>
        <dbReference type="ARBA" id="ARBA00006046"/>
    </source>
</evidence>
<reference evidence="3 4" key="1">
    <citation type="submission" date="2015-09" db="EMBL/GenBank/DDBJ databases">
        <title>Genome of Desulfovibrio dechloracetivorans BerOc1, a mercury methylating strain isolated from highly hydrocarbons and metals contaminated coastal sediments.</title>
        <authorList>
            <person name="Goni Urriza M."/>
            <person name="Gassie C."/>
            <person name="Bouchez O."/>
            <person name="Klopp C."/>
            <person name="Ranchou-Peyruse A."/>
            <person name="Remy G."/>
        </authorList>
    </citation>
    <scope>NUCLEOTIDE SEQUENCE [LARGE SCALE GENOMIC DNA]</scope>
    <source>
        <strain evidence="3 4">BerOc1</strain>
    </source>
</reference>
<evidence type="ECO:0000259" key="2">
    <source>
        <dbReference type="Pfam" id="PF01593"/>
    </source>
</evidence>
<dbReference type="InterPro" id="IPR036188">
    <property type="entry name" value="FAD/NAD-bd_sf"/>
</dbReference>
<evidence type="ECO:0000313" key="4">
    <source>
        <dbReference type="Proteomes" id="UP000181901"/>
    </source>
</evidence>
<organism evidence="3 4">
    <name type="scientific">Pseudodesulfovibrio hydrargyri</name>
    <dbReference type="NCBI Taxonomy" id="2125990"/>
    <lineage>
        <taxon>Bacteria</taxon>
        <taxon>Pseudomonadati</taxon>
        <taxon>Thermodesulfobacteriota</taxon>
        <taxon>Desulfovibrionia</taxon>
        <taxon>Desulfovibrionales</taxon>
        <taxon>Desulfovibrionaceae</taxon>
    </lineage>
</organism>
<gene>
    <name evidence="3" type="ORF">BerOc1_01597</name>
</gene>
<dbReference type="Proteomes" id="UP000181901">
    <property type="component" value="Unassembled WGS sequence"/>
</dbReference>
<proteinExistence type="inferred from homology"/>
<keyword evidence="4" id="KW-1185">Reference proteome</keyword>
<protein>
    <recommendedName>
        <fullName evidence="2">Amine oxidase domain-containing protein</fullName>
    </recommendedName>
</protein>
<dbReference type="PANTHER" id="PTHR43734:SF4">
    <property type="entry name" value="AMINE OXIDASE DOMAIN-CONTAINING PROTEIN"/>
    <property type="match status" value="1"/>
</dbReference>
<dbReference type="EMBL" id="LKAQ01000004">
    <property type="protein sequence ID" value="OIQ49672.1"/>
    <property type="molecule type" value="Genomic_DNA"/>
</dbReference>
<feature type="domain" description="Amine oxidase" evidence="2">
    <location>
        <begin position="45"/>
        <end position="386"/>
    </location>
</feature>
<evidence type="ECO:0000313" key="3">
    <source>
        <dbReference type="EMBL" id="OIQ49672.1"/>
    </source>
</evidence>